<dbReference type="GO" id="GO:0009073">
    <property type="term" value="P:aromatic amino acid family biosynthetic process"/>
    <property type="evidence" value="ECO:0007669"/>
    <property type="project" value="UniProtKB-KW"/>
</dbReference>
<dbReference type="GO" id="GO:0005829">
    <property type="term" value="C:cytosol"/>
    <property type="evidence" value="ECO:0007669"/>
    <property type="project" value="TreeGrafter"/>
</dbReference>
<evidence type="ECO:0000256" key="1">
    <source>
        <dbReference type="ARBA" id="ARBA00005044"/>
    </source>
</evidence>
<evidence type="ECO:0000256" key="7">
    <source>
        <dbReference type="HAMAP-Rule" id="MF_00300"/>
    </source>
</evidence>
<keyword evidence="5 7" id="KW-0057">Aromatic amino acid biosynthesis</keyword>
<feature type="region of interest" description="Disordered" evidence="9">
    <location>
        <begin position="43"/>
        <end position="62"/>
    </location>
</feature>
<proteinExistence type="inferred from homology"/>
<name>A0A5D0MGE1_FLESI</name>
<evidence type="ECO:0000256" key="8">
    <source>
        <dbReference type="RuleBase" id="RU000605"/>
    </source>
</evidence>
<comment type="cofactor">
    <cofactor evidence="7 8">
        <name>FMNH2</name>
        <dbReference type="ChEBI" id="CHEBI:57618"/>
    </cofactor>
    <text evidence="7 8">Reduced FMN (FMNH(2)).</text>
</comment>
<dbReference type="GO" id="GO:0004107">
    <property type="term" value="F:chorismate synthase activity"/>
    <property type="evidence" value="ECO:0007669"/>
    <property type="project" value="UniProtKB-UniRule"/>
</dbReference>
<dbReference type="AlphaFoldDB" id="A0A5D0MGE1"/>
<comment type="catalytic activity">
    <reaction evidence="7 8">
        <text>5-O-(1-carboxyvinyl)-3-phosphoshikimate = chorismate + phosphate</text>
        <dbReference type="Rhea" id="RHEA:21020"/>
        <dbReference type="ChEBI" id="CHEBI:29748"/>
        <dbReference type="ChEBI" id="CHEBI:43474"/>
        <dbReference type="ChEBI" id="CHEBI:57701"/>
        <dbReference type="EC" id="4.2.3.5"/>
    </reaction>
</comment>
<dbReference type="PROSITE" id="PS00787">
    <property type="entry name" value="CHORISMATE_SYNTHASE_1"/>
    <property type="match status" value="1"/>
</dbReference>
<evidence type="ECO:0000313" key="11">
    <source>
        <dbReference type="Proteomes" id="UP000323337"/>
    </source>
</evidence>
<dbReference type="SUPFAM" id="SSF103263">
    <property type="entry name" value="Chorismate synthase, AroC"/>
    <property type="match status" value="1"/>
</dbReference>
<evidence type="ECO:0000256" key="9">
    <source>
        <dbReference type="SAM" id="MobiDB-lite"/>
    </source>
</evidence>
<dbReference type="PROSITE" id="PS00789">
    <property type="entry name" value="CHORISMATE_SYNTHASE_3"/>
    <property type="match status" value="1"/>
</dbReference>
<keyword evidence="7" id="KW-0274">FAD</keyword>
<evidence type="ECO:0000313" key="10">
    <source>
        <dbReference type="EMBL" id="TYB32747.1"/>
    </source>
</evidence>
<evidence type="ECO:0000256" key="4">
    <source>
        <dbReference type="ARBA" id="ARBA00022605"/>
    </source>
</evidence>
<dbReference type="NCBIfam" id="NF003793">
    <property type="entry name" value="PRK05382.1"/>
    <property type="match status" value="1"/>
</dbReference>
<dbReference type="RefSeq" id="WP_303701736.1">
    <property type="nucleotide sequence ID" value="NZ_VSIV01000275.1"/>
</dbReference>
<dbReference type="PANTHER" id="PTHR21085:SF0">
    <property type="entry name" value="CHORISMATE SYNTHASE"/>
    <property type="match status" value="1"/>
</dbReference>
<gene>
    <name evidence="7 10" type="primary">aroC</name>
    <name evidence="10" type="ORF">FXF49_09920</name>
</gene>
<feature type="binding site" evidence="7">
    <location>
        <begin position="292"/>
        <end position="296"/>
    </location>
    <ligand>
        <name>FMN</name>
        <dbReference type="ChEBI" id="CHEBI:58210"/>
    </ligand>
</feature>
<keyword evidence="4 7" id="KW-0028">Amino-acid biosynthesis</keyword>
<dbReference type="InterPro" id="IPR000453">
    <property type="entry name" value="Chorismate_synth"/>
</dbReference>
<dbReference type="GO" id="GO:0010181">
    <property type="term" value="F:FMN binding"/>
    <property type="evidence" value="ECO:0007669"/>
    <property type="project" value="TreeGrafter"/>
</dbReference>
<dbReference type="CDD" id="cd07304">
    <property type="entry name" value="Chorismate_synthase"/>
    <property type="match status" value="1"/>
</dbReference>
<dbReference type="GO" id="GO:0009423">
    <property type="term" value="P:chorismate biosynthetic process"/>
    <property type="evidence" value="ECO:0007669"/>
    <property type="project" value="UniProtKB-UniRule"/>
</dbReference>
<feature type="binding site" evidence="7">
    <location>
        <position position="277"/>
    </location>
    <ligand>
        <name>FMN</name>
        <dbReference type="ChEBI" id="CHEBI:58210"/>
    </ligand>
</feature>
<feature type="binding site" evidence="7">
    <location>
        <begin position="125"/>
        <end position="127"/>
    </location>
    <ligand>
        <name>FMN</name>
        <dbReference type="ChEBI" id="CHEBI:58210"/>
    </ligand>
</feature>
<dbReference type="EMBL" id="VSIV01000275">
    <property type="protein sequence ID" value="TYB32747.1"/>
    <property type="molecule type" value="Genomic_DNA"/>
</dbReference>
<organism evidence="10 11">
    <name type="scientific">Flexistipes sinusarabici</name>
    <dbReference type="NCBI Taxonomy" id="2352"/>
    <lineage>
        <taxon>Bacteria</taxon>
        <taxon>Pseudomonadati</taxon>
        <taxon>Deferribacterota</taxon>
        <taxon>Deferribacteres</taxon>
        <taxon>Deferribacterales</taxon>
        <taxon>Flexistipitaceae</taxon>
        <taxon>Flexistipes</taxon>
    </lineage>
</organism>
<dbReference type="EC" id="4.2.3.5" evidence="3 7"/>
<comment type="pathway">
    <text evidence="1 7 8">Metabolic intermediate biosynthesis; chorismate biosynthesis; chorismate from D-erythrose 4-phosphate and phosphoenolpyruvate: step 7/7.</text>
</comment>
<dbReference type="Pfam" id="PF01264">
    <property type="entry name" value="Chorismate_synt"/>
    <property type="match status" value="1"/>
</dbReference>
<feature type="binding site" evidence="7">
    <location>
        <position position="48"/>
    </location>
    <ligand>
        <name>NADP(+)</name>
        <dbReference type="ChEBI" id="CHEBI:58349"/>
    </ligand>
</feature>
<dbReference type="InterPro" id="IPR035904">
    <property type="entry name" value="Chorismate_synth_AroC_sf"/>
</dbReference>
<evidence type="ECO:0000256" key="3">
    <source>
        <dbReference type="ARBA" id="ARBA00013036"/>
    </source>
</evidence>
<comment type="similarity">
    <text evidence="2 7 8">Belongs to the chorismate synthase family.</text>
</comment>
<keyword evidence="6 7" id="KW-0456">Lyase</keyword>
<dbReference type="GO" id="GO:0008652">
    <property type="term" value="P:amino acid biosynthetic process"/>
    <property type="evidence" value="ECO:0007669"/>
    <property type="project" value="UniProtKB-KW"/>
</dbReference>
<evidence type="ECO:0000256" key="6">
    <source>
        <dbReference type="ARBA" id="ARBA00023239"/>
    </source>
</evidence>
<comment type="caution">
    <text evidence="7">Lacks conserved residue(s) required for the propagation of feature annotation.</text>
</comment>
<comment type="function">
    <text evidence="7">Catalyzes the anti-1,4-elimination of the C-3 phosphate and the C-6 proR hydrogen from 5-enolpyruvylshikimate-3-phosphate (EPSP) to yield chorismate, which is the branch point compound that serves as the starting substrate for the three terminal pathways of aromatic amino acid biosynthesis. This reaction introduces a second double bond into the aromatic ring system.</text>
</comment>
<sequence length="355" mass="38543">MSGNSFGKIFRITTFGESHGPAVGVVLDGCPAGLELHEDDIQKELDRRRPGQSEITTPRNEPDKVEILSGVFEGKTTGTPLCMTVYNKNQQSKDYSDVKDLFRPGHADYTYFMKYGIRDYRGGGRSSSRETIGRVAAGAVAKKLLSLKDIKITGYVKQVGAVKGEKFDEGFIEKNPVRCADPGKYQEMKDYILKTKDRGDSVGGIVEVIVRGVEPGLGEPVFDRLNADLAKAILSLPAVKGIEFGRGFDVVYAHGSENNDEISPHGFLSNNAGGTLGGISTGQDIVFRFPVKPASSILIPKQTIDKFGNSREVVTKGRHDPCVAPRVVPVAEAMASLVIVDSLMINKNKKISDFS</sequence>
<dbReference type="PIRSF" id="PIRSF001456">
    <property type="entry name" value="Chorismate_synth"/>
    <property type="match status" value="1"/>
</dbReference>
<evidence type="ECO:0000256" key="2">
    <source>
        <dbReference type="ARBA" id="ARBA00008014"/>
    </source>
</evidence>
<feature type="binding site" evidence="7">
    <location>
        <position position="318"/>
    </location>
    <ligand>
        <name>FMN</name>
        <dbReference type="ChEBI" id="CHEBI:58210"/>
    </ligand>
</feature>
<comment type="subunit">
    <text evidence="7">Homotetramer.</text>
</comment>
<dbReference type="Gene3D" id="3.60.150.10">
    <property type="entry name" value="Chorismate synthase AroC"/>
    <property type="match status" value="1"/>
</dbReference>
<dbReference type="Proteomes" id="UP000323337">
    <property type="component" value="Unassembled WGS sequence"/>
</dbReference>
<keyword evidence="7" id="KW-0285">Flavoprotein</keyword>
<dbReference type="NCBIfam" id="TIGR00033">
    <property type="entry name" value="aroC"/>
    <property type="match status" value="1"/>
</dbReference>
<protein>
    <recommendedName>
        <fullName evidence="3 7">Chorismate synthase</fullName>
        <shortName evidence="7">CS</shortName>
        <ecNumber evidence="3 7">4.2.3.5</ecNumber>
    </recommendedName>
    <alternativeName>
        <fullName evidence="7">5-enolpyruvylshikimate-3-phosphate phospholyase</fullName>
    </alternativeName>
</protein>
<dbReference type="UniPathway" id="UPA00053">
    <property type="reaction ID" value="UER00090"/>
</dbReference>
<dbReference type="PANTHER" id="PTHR21085">
    <property type="entry name" value="CHORISMATE SYNTHASE"/>
    <property type="match status" value="1"/>
</dbReference>
<accession>A0A5D0MGE1</accession>
<dbReference type="InterPro" id="IPR020541">
    <property type="entry name" value="Chorismate_synthase_CS"/>
</dbReference>
<keyword evidence="7" id="KW-0521">NADP</keyword>
<evidence type="ECO:0000256" key="5">
    <source>
        <dbReference type="ARBA" id="ARBA00023141"/>
    </source>
</evidence>
<comment type="caution">
    <text evidence="10">The sequence shown here is derived from an EMBL/GenBank/DDBJ whole genome shotgun (WGS) entry which is preliminary data.</text>
</comment>
<dbReference type="HAMAP" id="MF_00300">
    <property type="entry name" value="Chorismate_synth"/>
    <property type="match status" value="1"/>
</dbReference>
<keyword evidence="7" id="KW-0288">FMN</keyword>
<reference evidence="10 11" key="1">
    <citation type="submission" date="2019-08" db="EMBL/GenBank/DDBJ databases">
        <title>Genomic characterization of a novel candidate phylum (ARYD3) from a high temperature, high salinity tertiary oil reservoir in north central Oklahoma, USA.</title>
        <authorList>
            <person name="Youssef N.H."/>
            <person name="Yadav A."/>
            <person name="Elshahed M.S."/>
        </authorList>
    </citation>
    <scope>NUCLEOTIDE SEQUENCE [LARGE SCALE GENOMIC DNA]</scope>
    <source>
        <strain evidence="10">ARYD1</strain>
    </source>
</reference>